<proteinExistence type="predicted"/>
<protein>
    <submittedName>
        <fullName evidence="1">Uncharacterized protein</fullName>
    </submittedName>
</protein>
<dbReference type="STRING" id="1801774.A3A05_03270"/>
<gene>
    <name evidence="1" type="ORF">A3A05_03270</name>
</gene>
<reference evidence="1 2" key="1">
    <citation type="journal article" date="2016" name="Nat. Commun.">
        <title>Thousands of microbial genomes shed light on interconnected biogeochemical processes in an aquifer system.</title>
        <authorList>
            <person name="Anantharaman K."/>
            <person name="Brown C.T."/>
            <person name="Hug L.A."/>
            <person name="Sharon I."/>
            <person name="Castelle C.J."/>
            <person name="Probst A.J."/>
            <person name="Thomas B.C."/>
            <person name="Singh A."/>
            <person name="Wilkins M.J."/>
            <person name="Karaoz U."/>
            <person name="Brodie E.L."/>
            <person name="Williams K.H."/>
            <person name="Hubbard S.S."/>
            <person name="Banfield J.F."/>
        </authorList>
    </citation>
    <scope>NUCLEOTIDE SEQUENCE [LARGE SCALE GENOMIC DNA]</scope>
</reference>
<sequence>MNIVTLPRNKYLQILDTQEKLRGDLTRLQKIVSYIAQDEINPLYMARLSKIEKGLSAGKGLKFKNKAEVKKFFRLL</sequence>
<dbReference type="AlphaFoldDB" id="A0A1F6WV30"/>
<dbReference type="Proteomes" id="UP000176187">
    <property type="component" value="Unassembled WGS sequence"/>
</dbReference>
<name>A0A1F6WV30_9BACT</name>
<accession>A0A1F6WV30</accession>
<organism evidence="1 2">
    <name type="scientific">Candidatus Nomurabacteria bacterium RIFCSPLOWO2_01_FULL_41_12</name>
    <dbReference type="NCBI Taxonomy" id="1801774"/>
    <lineage>
        <taxon>Bacteria</taxon>
        <taxon>Candidatus Nomuraibacteriota</taxon>
    </lineage>
</organism>
<evidence type="ECO:0000313" key="2">
    <source>
        <dbReference type="Proteomes" id="UP000176187"/>
    </source>
</evidence>
<dbReference type="EMBL" id="MFUY01000024">
    <property type="protein sequence ID" value="OGI85742.1"/>
    <property type="molecule type" value="Genomic_DNA"/>
</dbReference>
<comment type="caution">
    <text evidence="1">The sequence shown here is derived from an EMBL/GenBank/DDBJ whole genome shotgun (WGS) entry which is preliminary data.</text>
</comment>
<evidence type="ECO:0000313" key="1">
    <source>
        <dbReference type="EMBL" id="OGI85742.1"/>
    </source>
</evidence>